<sequence>MADTNSEAQLETITCWTFSKLALEQHGRQKHGIQKPVPENSDETSPDDPDDWESDQDSSSSDEGEFGEGLCWREYGEPVTGRLRCWGSLIGSRKKFNKGSDVVAHLEGSDCKTTWGRVDISSLFNVDMEPRGRRLRSGNFYKCPRCTGSGRGKYTKLSELFRHAESNACGLKVRDCPLFEVFVALGEQSQGMFQRERPEMYNYCQKRMMDEYFVDDNEEWNNYRMTGDISESYLSQFGY</sequence>
<organism evidence="2 4">
    <name type="scientific">Gibberella zeae (strain ATCC MYA-4620 / CBS 123657 / FGSC 9075 / NRRL 31084 / PH-1)</name>
    <name type="common">Wheat head blight fungus</name>
    <name type="synonym">Fusarium graminearum</name>
    <dbReference type="NCBI Taxonomy" id="229533"/>
    <lineage>
        <taxon>Eukaryota</taxon>
        <taxon>Fungi</taxon>
        <taxon>Dikarya</taxon>
        <taxon>Ascomycota</taxon>
        <taxon>Pezizomycotina</taxon>
        <taxon>Sordariomycetes</taxon>
        <taxon>Hypocreomycetidae</taxon>
        <taxon>Hypocreales</taxon>
        <taxon>Nectriaceae</taxon>
        <taxon>Fusarium</taxon>
    </lineage>
</organism>
<reference evidence="3 4" key="1">
    <citation type="journal article" date="2007" name="Science">
        <title>The Fusarium graminearum genome reveals a link between localized polymorphism and pathogen specialization.</title>
        <authorList>
            <person name="Cuomo C.A."/>
            <person name="Gueldener U."/>
            <person name="Xu J.-R."/>
            <person name="Trail F."/>
            <person name="Turgeon B.G."/>
            <person name="Di Pietro A."/>
            <person name="Walton J.D."/>
            <person name="Ma L.-J."/>
            <person name="Baker S.E."/>
            <person name="Rep M."/>
            <person name="Adam G."/>
            <person name="Antoniw J."/>
            <person name="Baldwin T."/>
            <person name="Calvo S.E."/>
            <person name="Chang Y.-L."/>
            <person name="DeCaprio D."/>
            <person name="Gale L.R."/>
            <person name="Gnerre S."/>
            <person name="Goswami R.S."/>
            <person name="Hammond-Kosack K."/>
            <person name="Harris L.J."/>
            <person name="Hilburn K."/>
            <person name="Kennell J.C."/>
            <person name="Kroken S."/>
            <person name="Magnuson J.K."/>
            <person name="Mannhaupt G."/>
            <person name="Mauceli E.W."/>
            <person name="Mewes H.-W."/>
            <person name="Mitterbauer R."/>
            <person name="Muehlbauer G."/>
            <person name="Muensterkoetter M."/>
            <person name="Nelson D."/>
            <person name="O'Donnell K."/>
            <person name="Ouellet T."/>
            <person name="Qi W."/>
            <person name="Quesneville H."/>
            <person name="Roncero M.I.G."/>
            <person name="Seong K.-Y."/>
            <person name="Tetko I.V."/>
            <person name="Urban M."/>
            <person name="Waalwijk C."/>
            <person name="Ward T.J."/>
            <person name="Yao J."/>
            <person name="Birren B.W."/>
            <person name="Kistler H.C."/>
        </authorList>
    </citation>
    <scope>NUCLEOTIDE SEQUENCE [LARGE SCALE GENOMIC DNA]</scope>
    <source>
        <strain evidence="4">ATCC MYA-4620 / CBS 123657 / FGSC 9075 / NRRL 31084 / PH-1</strain>
        <strain evidence="3">PH-1 / ATCC MYA-4620 / FGSC 9075 / NRRL 31084</strain>
    </source>
</reference>
<evidence type="ECO:0000256" key="1">
    <source>
        <dbReference type="SAM" id="MobiDB-lite"/>
    </source>
</evidence>
<accession>I1R9S4</accession>
<dbReference type="RefSeq" id="XP_011315860.1">
    <property type="nucleotide sequence ID" value="XM_011317558.1"/>
</dbReference>
<feature type="region of interest" description="Disordered" evidence="1">
    <location>
        <begin position="27"/>
        <end position="68"/>
    </location>
</feature>
<dbReference type="VEuPathDB" id="FungiDB:FGRAMPH1_01G00621"/>
<evidence type="ECO:0000313" key="3">
    <source>
        <dbReference type="EnsemblFungi" id="CEF72112"/>
    </source>
</evidence>
<evidence type="ECO:0000313" key="2">
    <source>
        <dbReference type="EMBL" id="CEF72112.1"/>
    </source>
</evidence>
<dbReference type="HOGENOM" id="CLU_1161225_0_0_1"/>
<gene>
    <name evidence="3" type="primary">FG00232.1</name>
    <name evidence="2" type="ORF">FGRAMPH1_01T00621</name>
</gene>
<dbReference type="AlphaFoldDB" id="I1R9S4"/>
<keyword evidence="4" id="KW-1185">Reference proteome</keyword>
<proteinExistence type="predicted"/>
<dbReference type="EMBL" id="HG970332">
    <property type="protein sequence ID" value="CEF72112.1"/>
    <property type="molecule type" value="Genomic_DNA"/>
</dbReference>
<feature type="compositionally biased region" description="Acidic residues" evidence="1">
    <location>
        <begin position="40"/>
        <end position="66"/>
    </location>
</feature>
<reference evidence="2 4" key="3">
    <citation type="journal article" date="2015" name="BMC Genomics">
        <title>The completed genome sequence of the pathogenic ascomycete fungus Fusarium graminearum.</title>
        <authorList>
            <person name="King R."/>
            <person name="Urban M."/>
            <person name="Hammond-Kosack M.C."/>
            <person name="Hassani-Pak K."/>
            <person name="Hammond-Kosack K.E."/>
        </authorList>
    </citation>
    <scope>NUCLEOTIDE SEQUENCE [LARGE SCALE GENOMIC DNA]</scope>
    <source>
        <strain evidence="4">ATCC MYA-4620 / CBS 123657 / FGSC 9075 / NRRL 31084 / PH-1</strain>
        <strain evidence="2">PH-1</strain>
    </source>
</reference>
<dbReference type="Proteomes" id="UP000070720">
    <property type="component" value="Chromosome 1"/>
</dbReference>
<dbReference type="InParanoid" id="I1R9S4"/>
<dbReference type="EnsemblFungi" id="CEF72112">
    <property type="protein sequence ID" value="CEF72112"/>
    <property type="gene ID" value="FGRRES_00232"/>
</dbReference>
<evidence type="ECO:0000313" key="4">
    <source>
        <dbReference type="Proteomes" id="UP000070720"/>
    </source>
</evidence>
<reference evidence="3 4" key="2">
    <citation type="journal article" date="2010" name="Nature">
        <title>Comparative genomics reveals mobile pathogenicity chromosomes in Fusarium.</title>
        <authorList>
            <person name="Ma L.J."/>
            <person name="van der Does H.C."/>
            <person name="Borkovich K.A."/>
            <person name="Coleman J.J."/>
            <person name="Daboussi M.J."/>
            <person name="Di Pietro A."/>
            <person name="Dufresne M."/>
            <person name="Freitag M."/>
            <person name="Grabherr M."/>
            <person name="Henrissat B."/>
            <person name="Houterman P.M."/>
            <person name="Kang S."/>
            <person name="Shim W.B."/>
            <person name="Woloshuk C."/>
            <person name="Xie X."/>
            <person name="Xu J.R."/>
            <person name="Antoniw J."/>
            <person name="Baker S.E."/>
            <person name="Bluhm B.H."/>
            <person name="Breakspear A."/>
            <person name="Brown D.W."/>
            <person name="Butchko R.A."/>
            <person name="Chapman S."/>
            <person name="Coulson R."/>
            <person name="Coutinho P.M."/>
            <person name="Danchin E.G."/>
            <person name="Diener A."/>
            <person name="Gale L.R."/>
            <person name="Gardiner D.M."/>
            <person name="Goff S."/>
            <person name="Hammond-Kosack K.E."/>
            <person name="Hilburn K."/>
            <person name="Hua-Van A."/>
            <person name="Jonkers W."/>
            <person name="Kazan K."/>
            <person name="Kodira C.D."/>
            <person name="Koehrsen M."/>
            <person name="Kumar L."/>
            <person name="Lee Y.H."/>
            <person name="Li L."/>
            <person name="Manners J.M."/>
            <person name="Miranda-Saavedra D."/>
            <person name="Mukherjee M."/>
            <person name="Park G."/>
            <person name="Park J."/>
            <person name="Park S.Y."/>
            <person name="Proctor R.H."/>
            <person name="Regev A."/>
            <person name="Ruiz-Roldan M.C."/>
            <person name="Sain D."/>
            <person name="Sakthikumar S."/>
            <person name="Sykes S."/>
            <person name="Schwartz D.C."/>
            <person name="Turgeon B.G."/>
            <person name="Wapinski I."/>
            <person name="Yoder O."/>
            <person name="Young S."/>
            <person name="Zeng Q."/>
            <person name="Zhou S."/>
            <person name="Galagan J."/>
            <person name="Cuomo C.A."/>
            <person name="Kistler H.C."/>
            <person name="Rep M."/>
        </authorList>
    </citation>
    <scope>GENOME REANNOTATION</scope>
    <source>
        <strain evidence="4">ATCC MYA-4620 / CBS 123657 / FGSC 9075 / NRRL 31084 / PH-1</strain>
        <strain evidence="3">PH-1 / ATCC MYA-4620 / FGSC 9075 / NRRL 31084</strain>
    </source>
</reference>
<name>I1R9S4_GIBZE</name>
<reference evidence="3" key="4">
    <citation type="submission" date="2017-01" db="UniProtKB">
        <authorList>
            <consortium name="EnsemblFungi"/>
        </authorList>
    </citation>
    <scope>IDENTIFICATION</scope>
    <source>
        <strain evidence="3">PH-1 / ATCC MYA-4620 / FGSC 9075 / NRRL 31084</strain>
    </source>
</reference>
<dbReference type="KEGG" id="fgr:FGSG_00232"/>
<protein>
    <submittedName>
        <fullName evidence="2">Chromosome 1, complete genome</fullName>
    </submittedName>
</protein>
<accession>A0A098D117</accession>